<accession>A0ABT7UZR4</accession>
<dbReference type="GO" id="GO:0016874">
    <property type="term" value="F:ligase activity"/>
    <property type="evidence" value="ECO:0007669"/>
    <property type="project" value="UniProtKB-KW"/>
</dbReference>
<keyword evidence="2" id="KW-1185">Reference proteome</keyword>
<dbReference type="InterPro" id="IPR009097">
    <property type="entry name" value="Cyclic_Pdiesterase"/>
</dbReference>
<protein>
    <submittedName>
        <fullName evidence="1">2'-5' RNA ligase family protein</fullName>
    </submittedName>
</protein>
<gene>
    <name evidence="1" type="ORF">QUW44_05200</name>
</gene>
<comment type="caution">
    <text evidence="1">The sequence shown here is derived from an EMBL/GenBank/DDBJ whole genome shotgun (WGS) entry which is preliminary data.</text>
</comment>
<sequence length="224" mass="24731">MKDLQALYAAIDEHGHQALAAHQEEVDPYLGVSNDDRRGLALILHLPAHVTRNINFALQPLKTADRGLYCYPAADMHITVMDIIGAHPGFHLDPARLADYRRVVAETVAEAPAIDWHLAGLMLSPGAVMVKGFYSGSLATLRARLRDRLARADLPVQERYATQSGHVTVARFARPLPDSDAVIKLVDADRALSFGDFTSTRADLVVHDWYNHRVHLVNSVAFAE</sequence>
<dbReference type="RefSeq" id="WP_289586147.1">
    <property type="nucleotide sequence ID" value="NZ_JAUDDW010000015.1"/>
</dbReference>
<organism evidence="1 2">
    <name type="scientific">Limosilactobacillus pontis</name>
    <dbReference type="NCBI Taxonomy" id="35787"/>
    <lineage>
        <taxon>Bacteria</taxon>
        <taxon>Bacillati</taxon>
        <taxon>Bacillota</taxon>
        <taxon>Bacilli</taxon>
        <taxon>Lactobacillales</taxon>
        <taxon>Lactobacillaceae</taxon>
        <taxon>Limosilactobacillus</taxon>
    </lineage>
</organism>
<reference evidence="2" key="1">
    <citation type="submission" date="2023-06" db="EMBL/GenBank/DDBJ databases">
        <title>Identification and characterization of horizontal gene transfer across gut microbiota members of farm animals based on homology search.</title>
        <authorList>
            <person name="Zeman M."/>
            <person name="Kubasova T."/>
            <person name="Jahodarova E."/>
            <person name="Nykrynova M."/>
            <person name="Rychlik I."/>
        </authorList>
    </citation>
    <scope>NUCLEOTIDE SEQUENCE [LARGE SCALE GENOMIC DNA]</scope>
    <source>
        <strain evidence="2">161_Gplus</strain>
    </source>
</reference>
<dbReference type="Pfam" id="PF13563">
    <property type="entry name" value="2_5_RNA_ligase2"/>
    <property type="match status" value="1"/>
</dbReference>
<dbReference type="Gene3D" id="3.90.1140.10">
    <property type="entry name" value="Cyclic phosphodiesterase"/>
    <property type="match status" value="1"/>
</dbReference>
<proteinExistence type="predicted"/>
<evidence type="ECO:0000313" key="2">
    <source>
        <dbReference type="Proteomes" id="UP001529343"/>
    </source>
</evidence>
<keyword evidence="1" id="KW-0436">Ligase</keyword>
<dbReference type="SUPFAM" id="SSF55144">
    <property type="entry name" value="LigT-like"/>
    <property type="match status" value="1"/>
</dbReference>
<name>A0ABT7UZR4_9LACO</name>
<dbReference type="EMBL" id="JAUDDW010000015">
    <property type="protein sequence ID" value="MDM8266555.1"/>
    <property type="molecule type" value="Genomic_DNA"/>
</dbReference>
<dbReference type="Proteomes" id="UP001529343">
    <property type="component" value="Unassembled WGS sequence"/>
</dbReference>
<evidence type="ECO:0000313" key="1">
    <source>
        <dbReference type="EMBL" id="MDM8266555.1"/>
    </source>
</evidence>